<accession>K1XMP5</accession>
<dbReference type="OrthoDB" id="10569529at2759"/>
<dbReference type="KEGG" id="mbe:MBM_00916"/>
<dbReference type="AlphaFoldDB" id="K1XMP5"/>
<dbReference type="Proteomes" id="UP000006753">
    <property type="component" value="Unassembled WGS sequence"/>
</dbReference>
<organism evidence="1 2">
    <name type="scientific">Marssonina brunnea f. sp. multigermtubi (strain MB_m1)</name>
    <name type="common">Marssonina leaf spot fungus</name>
    <dbReference type="NCBI Taxonomy" id="1072389"/>
    <lineage>
        <taxon>Eukaryota</taxon>
        <taxon>Fungi</taxon>
        <taxon>Dikarya</taxon>
        <taxon>Ascomycota</taxon>
        <taxon>Pezizomycotina</taxon>
        <taxon>Leotiomycetes</taxon>
        <taxon>Helotiales</taxon>
        <taxon>Drepanopezizaceae</taxon>
        <taxon>Drepanopeziza</taxon>
    </lineage>
</organism>
<keyword evidence="2" id="KW-1185">Reference proteome</keyword>
<dbReference type="GeneID" id="18756851"/>
<dbReference type="HOGENOM" id="CLU_1949269_0_0_1"/>
<protein>
    <submittedName>
        <fullName evidence="1">Uncharacterized protein</fullName>
    </submittedName>
</protein>
<evidence type="ECO:0000313" key="2">
    <source>
        <dbReference type="Proteomes" id="UP000006753"/>
    </source>
</evidence>
<proteinExistence type="predicted"/>
<evidence type="ECO:0000313" key="1">
    <source>
        <dbReference type="EMBL" id="EKD21803.1"/>
    </source>
</evidence>
<dbReference type="EMBL" id="JH921428">
    <property type="protein sequence ID" value="EKD21803.1"/>
    <property type="molecule type" value="Genomic_DNA"/>
</dbReference>
<name>K1XMP5_MARBU</name>
<dbReference type="InParanoid" id="K1XMP5"/>
<sequence>MIPRLRCTNVRFQKEKETILSVLPQEPLIRIGLLSGGSGRDLRLVCKELEPEATKYLFGERTVCLQERSLQRLVMISSQSDKFGKQRSENRHRTQTGLDSVHDAYIILSWDVPRIWQPKDEFCELAYSE</sequence>
<gene>
    <name evidence="1" type="ORF">MBM_00916</name>
</gene>
<reference evidence="1 2" key="1">
    <citation type="journal article" date="2012" name="BMC Genomics">
        <title>Sequencing the genome of Marssonina brunnea reveals fungus-poplar co-evolution.</title>
        <authorList>
            <person name="Zhu S."/>
            <person name="Cao Y.-Z."/>
            <person name="Jiang C."/>
            <person name="Tan B.-Y."/>
            <person name="Wang Z."/>
            <person name="Feng S."/>
            <person name="Zhang L."/>
            <person name="Su X.-H."/>
            <person name="Brejova B."/>
            <person name="Vinar T."/>
            <person name="Xu M."/>
            <person name="Wang M.-X."/>
            <person name="Zhang S.-G."/>
            <person name="Huang M.-R."/>
            <person name="Wu R."/>
            <person name="Zhou Y."/>
        </authorList>
    </citation>
    <scope>NUCLEOTIDE SEQUENCE [LARGE SCALE GENOMIC DNA]</scope>
    <source>
        <strain evidence="1 2">MB_m1</strain>
    </source>
</reference>